<organism evidence="2 3">
    <name type="scientific">Paramicrosporidium saccamoebae</name>
    <dbReference type="NCBI Taxonomy" id="1246581"/>
    <lineage>
        <taxon>Eukaryota</taxon>
        <taxon>Fungi</taxon>
        <taxon>Fungi incertae sedis</taxon>
        <taxon>Cryptomycota</taxon>
        <taxon>Cryptomycota incertae sedis</taxon>
        <taxon>Paramicrosporidium</taxon>
    </lineage>
</organism>
<evidence type="ECO:0000313" key="3">
    <source>
        <dbReference type="Proteomes" id="UP000240830"/>
    </source>
</evidence>
<evidence type="ECO:0000256" key="1">
    <source>
        <dbReference type="SAM" id="SignalP"/>
    </source>
</evidence>
<evidence type="ECO:0000313" key="2">
    <source>
        <dbReference type="EMBL" id="PJF19403.1"/>
    </source>
</evidence>
<sequence>MNFAATVILALVCVVSASRAGRKMADNTPKSRNHWETMNGILFQKRINWSPRSAAEAEAIKRIEKKAARNANGH</sequence>
<dbReference type="Proteomes" id="UP000240830">
    <property type="component" value="Unassembled WGS sequence"/>
</dbReference>
<feature type="signal peptide" evidence="1">
    <location>
        <begin position="1"/>
        <end position="20"/>
    </location>
</feature>
<dbReference type="EMBL" id="MTSL01000065">
    <property type="protein sequence ID" value="PJF19403.1"/>
    <property type="molecule type" value="Genomic_DNA"/>
</dbReference>
<accession>A0A2H9TNS2</accession>
<keyword evidence="3" id="KW-1185">Reference proteome</keyword>
<protein>
    <recommendedName>
        <fullName evidence="4">Secreted protein</fullName>
    </recommendedName>
</protein>
<dbReference type="AlphaFoldDB" id="A0A2H9TNS2"/>
<name>A0A2H9TNS2_9FUNG</name>
<proteinExistence type="predicted"/>
<reference evidence="2 3" key="1">
    <citation type="submission" date="2016-10" db="EMBL/GenBank/DDBJ databases">
        <title>The genome of Paramicrosporidium saccamoebae is the missing link in understanding Cryptomycota and Microsporidia evolution.</title>
        <authorList>
            <person name="Quandt C.A."/>
            <person name="Beaudet D."/>
            <person name="Corsaro D."/>
            <person name="Michel R."/>
            <person name="Corradi N."/>
            <person name="James T."/>
        </authorList>
    </citation>
    <scope>NUCLEOTIDE SEQUENCE [LARGE SCALE GENOMIC DNA]</scope>
    <source>
        <strain evidence="2 3">KSL3</strain>
    </source>
</reference>
<comment type="caution">
    <text evidence="2">The sequence shown here is derived from an EMBL/GenBank/DDBJ whole genome shotgun (WGS) entry which is preliminary data.</text>
</comment>
<keyword evidence="1" id="KW-0732">Signal</keyword>
<feature type="chain" id="PRO_5014190143" description="Secreted protein" evidence="1">
    <location>
        <begin position="21"/>
        <end position="74"/>
    </location>
</feature>
<evidence type="ECO:0008006" key="4">
    <source>
        <dbReference type="Google" id="ProtNLM"/>
    </source>
</evidence>
<gene>
    <name evidence="2" type="ORF">PSACC_00755</name>
</gene>